<name>A0A5C3QIZ9_9AGAR</name>
<gene>
    <name evidence="2" type="ORF">BDV98DRAFT_566386</name>
</gene>
<feature type="region of interest" description="Disordered" evidence="1">
    <location>
        <begin position="667"/>
        <end position="749"/>
    </location>
</feature>
<reference evidence="2 3" key="1">
    <citation type="journal article" date="2019" name="Nat. Ecol. Evol.">
        <title>Megaphylogeny resolves global patterns of mushroom evolution.</title>
        <authorList>
            <person name="Varga T."/>
            <person name="Krizsan K."/>
            <person name="Foldi C."/>
            <person name="Dima B."/>
            <person name="Sanchez-Garcia M."/>
            <person name="Sanchez-Ramirez S."/>
            <person name="Szollosi G.J."/>
            <person name="Szarkandi J.G."/>
            <person name="Papp V."/>
            <person name="Albert L."/>
            <person name="Andreopoulos W."/>
            <person name="Angelini C."/>
            <person name="Antonin V."/>
            <person name="Barry K.W."/>
            <person name="Bougher N.L."/>
            <person name="Buchanan P."/>
            <person name="Buyck B."/>
            <person name="Bense V."/>
            <person name="Catcheside P."/>
            <person name="Chovatia M."/>
            <person name="Cooper J."/>
            <person name="Damon W."/>
            <person name="Desjardin D."/>
            <person name="Finy P."/>
            <person name="Geml J."/>
            <person name="Haridas S."/>
            <person name="Hughes K."/>
            <person name="Justo A."/>
            <person name="Karasinski D."/>
            <person name="Kautmanova I."/>
            <person name="Kiss B."/>
            <person name="Kocsube S."/>
            <person name="Kotiranta H."/>
            <person name="LaButti K.M."/>
            <person name="Lechner B.E."/>
            <person name="Liimatainen K."/>
            <person name="Lipzen A."/>
            <person name="Lukacs Z."/>
            <person name="Mihaltcheva S."/>
            <person name="Morgado L.N."/>
            <person name="Niskanen T."/>
            <person name="Noordeloos M.E."/>
            <person name="Ohm R.A."/>
            <person name="Ortiz-Santana B."/>
            <person name="Ovrebo C."/>
            <person name="Racz N."/>
            <person name="Riley R."/>
            <person name="Savchenko A."/>
            <person name="Shiryaev A."/>
            <person name="Soop K."/>
            <person name="Spirin V."/>
            <person name="Szebenyi C."/>
            <person name="Tomsovsky M."/>
            <person name="Tulloss R.E."/>
            <person name="Uehling J."/>
            <person name="Grigoriev I.V."/>
            <person name="Vagvolgyi C."/>
            <person name="Papp T."/>
            <person name="Martin F.M."/>
            <person name="Miettinen O."/>
            <person name="Hibbett D.S."/>
            <person name="Nagy L.G."/>
        </authorList>
    </citation>
    <scope>NUCLEOTIDE SEQUENCE [LARGE SCALE GENOMIC DNA]</scope>
    <source>
        <strain evidence="2 3">CBS 309.79</strain>
    </source>
</reference>
<feature type="compositionally biased region" description="Basic residues" evidence="1">
    <location>
        <begin position="97"/>
        <end position="109"/>
    </location>
</feature>
<feature type="region of interest" description="Disordered" evidence="1">
    <location>
        <begin position="463"/>
        <end position="500"/>
    </location>
</feature>
<proteinExistence type="predicted"/>
<feature type="region of interest" description="Disordered" evidence="1">
    <location>
        <begin position="520"/>
        <end position="566"/>
    </location>
</feature>
<accession>A0A5C3QIZ9</accession>
<feature type="region of interest" description="Disordered" evidence="1">
    <location>
        <begin position="243"/>
        <end position="300"/>
    </location>
</feature>
<feature type="compositionally biased region" description="Low complexity" evidence="1">
    <location>
        <begin position="255"/>
        <end position="264"/>
    </location>
</feature>
<feature type="compositionally biased region" description="Polar residues" evidence="1">
    <location>
        <begin position="411"/>
        <end position="423"/>
    </location>
</feature>
<feature type="compositionally biased region" description="Low complexity" evidence="1">
    <location>
        <begin position="552"/>
        <end position="565"/>
    </location>
</feature>
<dbReference type="AlphaFoldDB" id="A0A5C3QIZ9"/>
<feature type="compositionally biased region" description="Polar residues" evidence="1">
    <location>
        <begin position="77"/>
        <end position="91"/>
    </location>
</feature>
<feature type="compositionally biased region" description="Low complexity" evidence="1">
    <location>
        <begin position="157"/>
        <end position="174"/>
    </location>
</feature>
<sequence length="749" mass="82308">MPKSPTSYPFIPPPDDHDDGDDDICPVCDGECTCRSIVVHRPQTAPTLHHQHHANRQLDHVPDNRPRSLKIKLTVPQSMLIQQQTPSSSKQPARKSVSSRKQAKQPKRCRPNDRTEVFPQSSSKKPLPSNSTQRKAYHPPSRSRYPTFLPASAITGASDTESSASSDSLSSLTSSDHEDQRIPNAGDAHVSSDSSGSADENEYDLPNNRPDSSFIEEKARLRRELLGSQGSYDRHRKRFRNGGNARKEHAHQHTSSSLSESELLVAGTLSSEDGNEDENEADEEEGGQHDEADESDDESVGASRYIGFATGWSDDEESSFDADIFFAGLSDGSSDDEFFPMDQDQDTTLLHPPQQSLTVRSHSELSLQNARLADFEVAESWDGQIVFTNSYRDLSGTSTPVMIHRPHENLSQSVATPSDTPYTASEGGADDDVFMSDGETTEEELVGDDGLPTELAMRMFSMPSSFSSSSPDDLIKKQYGSSKHRNTRNGSANPGLRAPSMGGFHHNVVAYPAHAVIEPSTSKDEIPRPFLQAPSPRSSGRRRRNGSWTDASIPPSSPYASSSLEPHSDTIEIDLDDFLTDTRSDDGSSSCLLDSLFPAESESYPYIQNFHRWDLISVGAFRTREVSLLVPPSPLSIDTAPVTSPKPTFPASPLSGLLPSMASLTIPSSPTPNSSSIGSPLKHNLHKDHHKTRNIPQYPRETKKPKKMKYRNMHTHYHKHVHHPNMKKRGGMSSQRSRTANGTSSSSPA</sequence>
<feature type="compositionally biased region" description="Polar residues" evidence="1">
    <location>
        <begin position="732"/>
        <end position="749"/>
    </location>
</feature>
<dbReference type="EMBL" id="ML178823">
    <property type="protein sequence ID" value="TFL01906.1"/>
    <property type="molecule type" value="Genomic_DNA"/>
</dbReference>
<organism evidence="2 3">
    <name type="scientific">Pterulicium gracile</name>
    <dbReference type="NCBI Taxonomy" id="1884261"/>
    <lineage>
        <taxon>Eukaryota</taxon>
        <taxon>Fungi</taxon>
        <taxon>Dikarya</taxon>
        <taxon>Basidiomycota</taxon>
        <taxon>Agaricomycotina</taxon>
        <taxon>Agaricomycetes</taxon>
        <taxon>Agaricomycetidae</taxon>
        <taxon>Agaricales</taxon>
        <taxon>Pleurotineae</taxon>
        <taxon>Pterulaceae</taxon>
        <taxon>Pterulicium</taxon>
    </lineage>
</organism>
<dbReference type="STRING" id="1884261.A0A5C3QIZ9"/>
<feature type="compositionally biased region" description="Acidic residues" evidence="1">
    <location>
        <begin position="273"/>
        <end position="299"/>
    </location>
</feature>
<evidence type="ECO:0000313" key="2">
    <source>
        <dbReference type="EMBL" id="TFL01906.1"/>
    </source>
</evidence>
<dbReference type="Proteomes" id="UP000305067">
    <property type="component" value="Unassembled WGS sequence"/>
</dbReference>
<protein>
    <submittedName>
        <fullName evidence="2">Uncharacterized protein</fullName>
    </submittedName>
</protein>
<feature type="region of interest" description="Disordered" evidence="1">
    <location>
        <begin position="1"/>
        <end position="23"/>
    </location>
</feature>
<evidence type="ECO:0000313" key="3">
    <source>
        <dbReference type="Proteomes" id="UP000305067"/>
    </source>
</evidence>
<feature type="compositionally biased region" description="Basic residues" evidence="1">
    <location>
        <begin position="703"/>
        <end position="730"/>
    </location>
</feature>
<evidence type="ECO:0000256" key="1">
    <source>
        <dbReference type="SAM" id="MobiDB-lite"/>
    </source>
</evidence>
<feature type="compositionally biased region" description="Polar residues" evidence="1">
    <location>
        <begin position="118"/>
        <end position="134"/>
    </location>
</feature>
<keyword evidence="3" id="KW-1185">Reference proteome</keyword>
<feature type="region of interest" description="Disordered" evidence="1">
    <location>
        <begin position="77"/>
        <end position="216"/>
    </location>
</feature>
<feature type="region of interest" description="Disordered" evidence="1">
    <location>
        <begin position="411"/>
        <end position="433"/>
    </location>
</feature>
<dbReference type="OrthoDB" id="3259498at2759"/>
<feature type="compositionally biased region" description="Low complexity" evidence="1">
    <location>
        <begin position="667"/>
        <end position="680"/>
    </location>
</feature>
<feature type="compositionally biased region" description="Basic residues" evidence="1">
    <location>
        <begin position="683"/>
        <end position="693"/>
    </location>
</feature>